<organism evidence="2 3">
    <name type="scientific">Streptomyces alanosinicus</name>
    <dbReference type="NCBI Taxonomy" id="68171"/>
    <lineage>
        <taxon>Bacteria</taxon>
        <taxon>Bacillati</taxon>
        <taxon>Actinomycetota</taxon>
        <taxon>Actinomycetes</taxon>
        <taxon>Kitasatosporales</taxon>
        <taxon>Streptomycetaceae</taxon>
        <taxon>Streptomyces</taxon>
    </lineage>
</organism>
<reference evidence="2" key="1">
    <citation type="journal article" date="2014" name="Int. J. Syst. Evol. Microbiol.">
        <title>Complete genome sequence of Corynebacterium casei LMG S-19264T (=DSM 44701T), isolated from a smear-ripened cheese.</title>
        <authorList>
            <consortium name="US DOE Joint Genome Institute (JGI-PGF)"/>
            <person name="Walter F."/>
            <person name="Albersmeier A."/>
            <person name="Kalinowski J."/>
            <person name="Ruckert C."/>
        </authorList>
    </citation>
    <scope>NUCLEOTIDE SEQUENCE</scope>
    <source>
        <strain evidence="2">JCM 4714</strain>
    </source>
</reference>
<dbReference type="AlphaFoldDB" id="A0A918YLR7"/>
<evidence type="ECO:0000313" key="3">
    <source>
        <dbReference type="Proteomes" id="UP000655443"/>
    </source>
</evidence>
<reference evidence="2" key="2">
    <citation type="submission" date="2020-09" db="EMBL/GenBank/DDBJ databases">
        <authorList>
            <person name="Sun Q."/>
            <person name="Ohkuma M."/>
        </authorList>
    </citation>
    <scope>NUCLEOTIDE SEQUENCE</scope>
    <source>
        <strain evidence="2">JCM 4714</strain>
    </source>
</reference>
<dbReference type="EMBL" id="BMVG01000014">
    <property type="protein sequence ID" value="GHE07566.1"/>
    <property type="molecule type" value="Genomic_DNA"/>
</dbReference>
<gene>
    <name evidence="2" type="ORF">GCM10010339_52810</name>
</gene>
<protein>
    <submittedName>
        <fullName evidence="2">Uncharacterized protein</fullName>
    </submittedName>
</protein>
<proteinExistence type="predicted"/>
<feature type="region of interest" description="Disordered" evidence="1">
    <location>
        <begin position="1"/>
        <end position="61"/>
    </location>
</feature>
<evidence type="ECO:0000256" key="1">
    <source>
        <dbReference type="SAM" id="MobiDB-lite"/>
    </source>
</evidence>
<dbReference type="Proteomes" id="UP000655443">
    <property type="component" value="Unassembled WGS sequence"/>
</dbReference>
<accession>A0A918YLR7</accession>
<comment type="caution">
    <text evidence="2">The sequence shown here is derived from an EMBL/GenBank/DDBJ whole genome shotgun (WGS) entry which is preliminary data.</text>
</comment>
<feature type="compositionally biased region" description="Basic and acidic residues" evidence="1">
    <location>
        <begin position="31"/>
        <end position="55"/>
    </location>
</feature>
<sequence>MQITGVHQKSGVGEGLHRARRGPGLGGVRPGARERGDPASERAGRRESPAEREEPPSAQTVLVDVLVGRAAHAGTPWARRR</sequence>
<name>A0A918YLR7_9ACTN</name>
<evidence type="ECO:0000313" key="2">
    <source>
        <dbReference type="EMBL" id="GHE07566.1"/>
    </source>
</evidence>
<keyword evidence="3" id="KW-1185">Reference proteome</keyword>